<keyword evidence="10" id="KW-1133">Transmembrane helix</keyword>
<evidence type="ECO:0000256" key="9">
    <source>
        <dbReference type="PROSITE-ProRule" id="PRU00339"/>
    </source>
</evidence>
<proteinExistence type="predicted"/>
<dbReference type="GO" id="GO:0005524">
    <property type="term" value="F:ATP binding"/>
    <property type="evidence" value="ECO:0007669"/>
    <property type="project" value="UniProtKB-KW"/>
</dbReference>
<gene>
    <name evidence="13" type="ORF">WAE58_11710</name>
</gene>
<keyword evidence="5" id="KW-0547">Nucleotide-binding</keyword>
<reference evidence="13 14" key="1">
    <citation type="submission" date="2024-03" db="EMBL/GenBank/DDBJ databases">
        <title>Sequence of Lycoming College Course Isolates.</title>
        <authorList>
            <person name="Plotts O."/>
            <person name="Newman J."/>
        </authorList>
    </citation>
    <scope>NUCLEOTIDE SEQUENCE [LARGE SCALE GENOMIC DNA]</scope>
    <source>
        <strain evidence="13 14">CJB-3</strain>
    </source>
</reference>
<evidence type="ECO:0000256" key="11">
    <source>
        <dbReference type="SAM" id="SignalP"/>
    </source>
</evidence>
<evidence type="ECO:0000256" key="7">
    <source>
        <dbReference type="ARBA" id="ARBA00022840"/>
    </source>
</evidence>
<dbReference type="SUPFAM" id="SSF48452">
    <property type="entry name" value="TPR-like"/>
    <property type="match status" value="1"/>
</dbReference>
<accession>A0ABU8NMK0</accession>
<feature type="domain" description="Histidine kinase" evidence="12">
    <location>
        <begin position="469"/>
        <end position="662"/>
    </location>
</feature>
<dbReference type="Gene3D" id="1.20.5.1930">
    <property type="match status" value="1"/>
</dbReference>
<dbReference type="PANTHER" id="PTHR24421:SF10">
    <property type="entry name" value="NITRATE_NITRITE SENSOR PROTEIN NARQ"/>
    <property type="match status" value="1"/>
</dbReference>
<keyword evidence="6" id="KW-0418">Kinase</keyword>
<dbReference type="EMBL" id="JBBEUB010000003">
    <property type="protein sequence ID" value="MEJ2903098.1"/>
    <property type="molecule type" value="Genomic_DNA"/>
</dbReference>
<evidence type="ECO:0000256" key="4">
    <source>
        <dbReference type="ARBA" id="ARBA00022679"/>
    </source>
</evidence>
<dbReference type="Gene3D" id="3.30.565.10">
    <property type="entry name" value="Histidine kinase-like ATPase, C-terminal domain"/>
    <property type="match status" value="1"/>
</dbReference>
<name>A0ABU8NMK0_9SPHI</name>
<evidence type="ECO:0000313" key="13">
    <source>
        <dbReference type="EMBL" id="MEJ2903098.1"/>
    </source>
</evidence>
<evidence type="ECO:0000259" key="12">
    <source>
        <dbReference type="PROSITE" id="PS50109"/>
    </source>
</evidence>
<evidence type="ECO:0000256" key="10">
    <source>
        <dbReference type="SAM" id="Phobius"/>
    </source>
</evidence>
<dbReference type="InterPro" id="IPR011990">
    <property type="entry name" value="TPR-like_helical_dom_sf"/>
</dbReference>
<dbReference type="Gene3D" id="1.25.40.10">
    <property type="entry name" value="Tetratricopeptide repeat domain"/>
    <property type="match status" value="1"/>
</dbReference>
<dbReference type="Pfam" id="PF07730">
    <property type="entry name" value="HisKA_3"/>
    <property type="match status" value="1"/>
</dbReference>
<dbReference type="Pfam" id="PF02518">
    <property type="entry name" value="HATPase_c"/>
    <property type="match status" value="1"/>
</dbReference>
<dbReference type="SMART" id="SM00387">
    <property type="entry name" value="HATPase_c"/>
    <property type="match status" value="1"/>
</dbReference>
<keyword evidence="4" id="KW-0808">Transferase</keyword>
<keyword evidence="3" id="KW-0597">Phosphoprotein</keyword>
<keyword evidence="9" id="KW-0802">TPR repeat</keyword>
<feature type="signal peptide" evidence="11">
    <location>
        <begin position="1"/>
        <end position="19"/>
    </location>
</feature>
<evidence type="ECO:0000256" key="2">
    <source>
        <dbReference type="ARBA" id="ARBA00012438"/>
    </source>
</evidence>
<dbReference type="InterPro" id="IPR011712">
    <property type="entry name" value="Sig_transdc_His_kin_sub3_dim/P"/>
</dbReference>
<evidence type="ECO:0000256" key="6">
    <source>
        <dbReference type="ARBA" id="ARBA00022777"/>
    </source>
</evidence>
<evidence type="ECO:0000256" key="5">
    <source>
        <dbReference type="ARBA" id="ARBA00022741"/>
    </source>
</evidence>
<dbReference type="SUPFAM" id="SSF55874">
    <property type="entry name" value="ATPase domain of HSP90 chaperone/DNA topoisomerase II/histidine kinase"/>
    <property type="match status" value="1"/>
</dbReference>
<dbReference type="InterPro" id="IPR050482">
    <property type="entry name" value="Sensor_HK_TwoCompSys"/>
</dbReference>
<comment type="catalytic activity">
    <reaction evidence="1">
        <text>ATP + protein L-histidine = ADP + protein N-phospho-L-histidine.</text>
        <dbReference type="EC" id="2.7.13.3"/>
    </reaction>
</comment>
<dbReference type="RefSeq" id="WP_288878790.1">
    <property type="nucleotide sequence ID" value="NZ_CBFGNQ010000016.1"/>
</dbReference>
<feature type="transmembrane region" description="Helical" evidence="10">
    <location>
        <begin position="403"/>
        <end position="426"/>
    </location>
</feature>
<comment type="caution">
    <text evidence="13">The sequence shown here is derived from an EMBL/GenBank/DDBJ whole genome shotgun (WGS) entry which is preliminary data.</text>
</comment>
<dbReference type="CDD" id="cd16917">
    <property type="entry name" value="HATPase_UhpB-NarQ-NarX-like"/>
    <property type="match status" value="1"/>
</dbReference>
<dbReference type="InterPro" id="IPR036890">
    <property type="entry name" value="HATPase_C_sf"/>
</dbReference>
<evidence type="ECO:0000256" key="1">
    <source>
        <dbReference type="ARBA" id="ARBA00000085"/>
    </source>
</evidence>
<dbReference type="InterPro" id="IPR005467">
    <property type="entry name" value="His_kinase_dom"/>
</dbReference>
<keyword evidence="8" id="KW-0902">Two-component regulatory system</keyword>
<dbReference type="Proteomes" id="UP001378956">
    <property type="component" value="Unassembled WGS sequence"/>
</dbReference>
<protein>
    <recommendedName>
        <fullName evidence="2">histidine kinase</fullName>
        <ecNumber evidence="2">2.7.13.3</ecNumber>
    </recommendedName>
</protein>
<sequence length="662" mass="75398">MKKYGYTLFLIFSFFNALSQMPLNGTHYADSLTQQLKKELPNATKAKSSFLLSEFYLRTDTAKAEQYLQQGLAHSEGNSFMQAVSLYYKALQMMAKNPELAKKMLLQSDASLKKFKTKEALLVRSMCWHSYAFRHHLRNEIKESIEIILHKAIPLAIQSGDLGFLGKNYFLLSAGFKNLGQHAKEKIYLTKAVSILKKANAPQYLAMIYQSIGENYISLGKLKEAKSNLDSMMILLKPYPQSEMWLEYYAGEALRLNTALQFDSALTVVEKGMLLAKRFKGTYAEKRILLQKFYALHSKEDFPEAKNVGLALVKDKQFMAWETNKLQIYYGLATSYEGMKNKQSAYKWLKLYSGLSDSLSNSKLKETANLLEVKYRTAENQKKIVALNAENEKAKLATKNSRLVNWLLGLASIFLLIVAFFGWLFYRNSKKLALQKDLNHQQELKDIDRQQQIKLVQVMLNAKEDEQNRLARDLHDGLGCMLAIAKLNLTDYIHEQGNNNTLELQNIVTQLDTSIGELRRISHNMMPEMLLKLGLKALLKDLCESAASAALKVDFQYLGINNNLLAQEQINIYRIIQEAITNATKHAQAQNLLLQCSQNEDVFFITVEDDGKGFDATHLDKVEGIGLNNIKSRVEYLKGKIEILSERNKRGTSINIELYVTA</sequence>
<organism evidence="13 14">
    <name type="scientific">Pedobacter panaciterrae</name>
    <dbReference type="NCBI Taxonomy" id="363849"/>
    <lineage>
        <taxon>Bacteria</taxon>
        <taxon>Pseudomonadati</taxon>
        <taxon>Bacteroidota</taxon>
        <taxon>Sphingobacteriia</taxon>
        <taxon>Sphingobacteriales</taxon>
        <taxon>Sphingobacteriaceae</taxon>
        <taxon>Pedobacter</taxon>
    </lineage>
</organism>
<keyword evidence="11" id="KW-0732">Signal</keyword>
<evidence type="ECO:0000256" key="8">
    <source>
        <dbReference type="ARBA" id="ARBA00023012"/>
    </source>
</evidence>
<evidence type="ECO:0000313" key="14">
    <source>
        <dbReference type="Proteomes" id="UP001378956"/>
    </source>
</evidence>
<dbReference type="PROSITE" id="PS50109">
    <property type="entry name" value="HIS_KIN"/>
    <property type="match status" value="1"/>
</dbReference>
<keyword evidence="14" id="KW-1185">Reference proteome</keyword>
<keyword evidence="7 13" id="KW-0067">ATP-binding</keyword>
<keyword evidence="10" id="KW-0472">Membrane</keyword>
<evidence type="ECO:0000256" key="3">
    <source>
        <dbReference type="ARBA" id="ARBA00022553"/>
    </source>
</evidence>
<keyword evidence="10" id="KW-0812">Transmembrane</keyword>
<dbReference type="InterPro" id="IPR019734">
    <property type="entry name" value="TPR_rpt"/>
</dbReference>
<feature type="chain" id="PRO_5046355763" description="histidine kinase" evidence="11">
    <location>
        <begin position="20"/>
        <end position="662"/>
    </location>
</feature>
<dbReference type="PANTHER" id="PTHR24421">
    <property type="entry name" value="NITRATE/NITRITE SENSOR PROTEIN NARX-RELATED"/>
    <property type="match status" value="1"/>
</dbReference>
<dbReference type="PROSITE" id="PS50005">
    <property type="entry name" value="TPR"/>
    <property type="match status" value="1"/>
</dbReference>
<dbReference type="InterPro" id="IPR003594">
    <property type="entry name" value="HATPase_dom"/>
</dbReference>
<feature type="repeat" description="TPR" evidence="9">
    <location>
        <begin position="64"/>
        <end position="97"/>
    </location>
</feature>
<dbReference type="EC" id="2.7.13.3" evidence="2"/>